<evidence type="ECO:0000256" key="1">
    <source>
        <dbReference type="SAM" id="Phobius"/>
    </source>
</evidence>
<organism evidence="2 3">
    <name type="scientific">Ceraceosorus bombacis</name>
    <dbReference type="NCBI Taxonomy" id="401625"/>
    <lineage>
        <taxon>Eukaryota</taxon>
        <taxon>Fungi</taxon>
        <taxon>Dikarya</taxon>
        <taxon>Basidiomycota</taxon>
        <taxon>Ustilaginomycotina</taxon>
        <taxon>Exobasidiomycetes</taxon>
        <taxon>Ceraceosorales</taxon>
        <taxon>Ceraceosoraceae</taxon>
        <taxon>Ceraceosorus</taxon>
    </lineage>
</organism>
<feature type="transmembrane region" description="Helical" evidence="1">
    <location>
        <begin position="259"/>
        <end position="281"/>
    </location>
</feature>
<keyword evidence="1" id="KW-1133">Transmembrane helix</keyword>
<protein>
    <submittedName>
        <fullName evidence="2">Uncharacterized protein</fullName>
    </submittedName>
</protein>
<keyword evidence="1" id="KW-0472">Membrane</keyword>
<dbReference type="OrthoDB" id="10271068at2759"/>
<feature type="transmembrane region" description="Helical" evidence="1">
    <location>
        <begin position="136"/>
        <end position="156"/>
    </location>
</feature>
<feature type="transmembrane region" description="Helical" evidence="1">
    <location>
        <begin position="234"/>
        <end position="253"/>
    </location>
</feature>
<evidence type="ECO:0000313" key="3">
    <source>
        <dbReference type="Proteomes" id="UP000054845"/>
    </source>
</evidence>
<sequence length="362" mass="40810">MSTKPNPSNEAAYVTWLEEKVQIETASQPLTWICWLCLGICIGDITTQAHRELKMRGEWKRPAVMTYFAIRFFSLMAFISAVVWCTTGGMSDVQASVWSKLYIIFESFAHAAIFAVLLLRTLTLYQGRYQARVREICVVSWLCVSLFGLVNCVTYQSFQSPHELRLPYSLAPKYGFLRICPYILSFVFCLAMTGLTVVAVRRQMQRMEDVSILSAAHQRAVTTPIITRIMQHQLIYFVVLASSTALVGGLQSVDAIPSYYGFIPNALVLVVQATLACNMILGMRFPTRRAPCIDPAGLVHSQSRRSEVPGSPWQAPLSPVKRAYGAQGYRYTVEQIQHISPRWVPDTQSEADDELKRMGTRE</sequence>
<proteinExistence type="predicted"/>
<dbReference type="Proteomes" id="UP000054845">
    <property type="component" value="Unassembled WGS sequence"/>
</dbReference>
<reference evidence="2 3" key="1">
    <citation type="submission" date="2014-09" db="EMBL/GenBank/DDBJ databases">
        <authorList>
            <person name="Magalhaes I.L.F."/>
            <person name="Oliveira U."/>
            <person name="Santos F.R."/>
            <person name="Vidigal T.H.D.A."/>
            <person name="Brescovit A.D."/>
            <person name="Santos A.J."/>
        </authorList>
    </citation>
    <scope>NUCLEOTIDE SEQUENCE [LARGE SCALE GENOMIC DNA]</scope>
</reference>
<keyword evidence="3" id="KW-1185">Reference proteome</keyword>
<feature type="transmembrane region" description="Helical" evidence="1">
    <location>
        <begin position="101"/>
        <end position="124"/>
    </location>
</feature>
<keyword evidence="1" id="KW-0812">Transmembrane</keyword>
<accession>A0A0P1BE90</accession>
<feature type="transmembrane region" description="Helical" evidence="1">
    <location>
        <begin position="68"/>
        <end position="89"/>
    </location>
</feature>
<evidence type="ECO:0000313" key="2">
    <source>
        <dbReference type="EMBL" id="CEH14304.1"/>
    </source>
</evidence>
<feature type="transmembrane region" description="Helical" evidence="1">
    <location>
        <begin position="176"/>
        <end position="200"/>
    </location>
</feature>
<dbReference type="AlphaFoldDB" id="A0A0P1BE90"/>
<dbReference type="EMBL" id="CCYA01000240">
    <property type="protein sequence ID" value="CEH14304.1"/>
    <property type="molecule type" value="Genomic_DNA"/>
</dbReference>
<name>A0A0P1BE90_9BASI</name>